<dbReference type="EMBL" id="ATLC01000056">
    <property type="protein sequence ID" value="EPJ27381.1"/>
    <property type="molecule type" value="Genomic_DNA"/>
</dbReference>
<reference evidence="1 2" key="1">
    <citation type="submission" date="2013-04" db="EMBL/GenBank/DDBJ databases">
        <title>Genome sequence of Chlamydia psittaci 99DC5.</title>
        <authorList>
            <person name="Huot-Creasy H."/>
            <person name="McCracken C.L."/>
            <person name="Humphries M."/>
            <person name="Sachse K."/>
            <person name="Laroucau K."/>
            <person name="Bavoil P."/>
            <person name="Myers G.S."/>
        </authorList>
    </citation>
    <scope>NUCLEOTIDE SEQUENCE [LARGE SCALE GENOMIC DNA]</scope>
    <source>
        <strain evidence="1 2">99DC5</strain>
    </source>
</reference>
<name>A0ABN0MNB4_CHLPS</name>
<dbReference type="Proteomes" id="UP000014627">
    <property type="component" value="Unassembled WGS sequence"/>
</dbReference>
<gene>
    <name evidence="1" type="ORF">CP99DC5_1076</name>
</gene>
<organism evidence="1 2">
    <name type="scientific">Chlamydia psittaci 99DC5</name>
    <dbReference type="NCBI Taxonomy" id="1112251"/>
    <lineage>
        <taxon>Bacteria</taxon>
        <taxon>Pseudomonadati</taxon>
        <taxon>Chlamydiota</taxon>
        <taxon>Chlamydiia</taxon>
        <taxon>Chlamydiales</taxon>
        <taxon>Chlamydiaceae</taxon>
        <taxon>Chlamydia/Chlamydophila group</taxon>
        <taxon>Chlamydia</taxon>
    </lineage>
</organism>
<evidence type="ECO:0000313" key="2">
    <source>
        <dbReference type="Proteomes" id="UP000014627"/>
    </source>
</evidence>
<keyword evidence="2" id="KW-1185">Reference proteome</keyword>
<sequence length="42" mass="5327">MIILFKKHIYFLEALERYFLNYEKRKSLFYKARKIPRTPTFL</sequence>
<proteinExistence type="predicted"/>
<comment type="caution">
    <text evidence="1">The sequence shown here is derived from an EMBL/GenBank/DDBJ whole genome shotgun (WGS) entry which is preliminary data.</text>
</comment>
<accession>A0ABN0MNB4</accession>
<evidence type="ECO:0000313" key="1">
    <source>
        <dbReference type="EMBL" id="EPJ27381.1"/>
    </source>
</evidence>
<protein>
    <submittedName>
        <fullName evidence="1">Uncharacterized protein</fullName>
    </submittedName>
</protein>